<dbReference type="AlphaFoldDB" id="A0A239AUL5"/>
<gene>
    <name evidence="2" type="ORF">SAMN04488078_1001137</name>
</gene>
<dbReference type="EMBL" id="FZON01000001">
    <property type="protein sequence ID" value="SNR99260.1"/>
    <property type="molecule type" value="Genomic_DNA"/>
</dbReference>
<feature type="transmembrane region" description="Helical" evidence="1">
    <location>
        <begin position="110"/>
        <end position="128"/>
    </location>
</feature>
<dbReference type="Proteomes" id="UP000198440">
    <property type="component" value="Unassembled WGS sequence"/>
</dbReference>
<feature type="transmembrane region" description="Helical" evidence="1">
    <location>
        <begin position="28"/>
        <end position="46"/>
    </location>
</feature>
<proteinExistence type="predicted"/>
<feature type="transmembrane region" description="Helical" evidence="1">
    <location>
        <begin position="205"/>
        <end position="223"/>
    </location>
</feature>
<evidence type="ECO:0000313" key="2">
    <source>
        <dbReference type="EMBL" id="SNR99260.1"/>
    </source>
</evidence>
<keyword evidence="1" id="KW-1133">Transmembrane helix</keyword>
<accession>A0A239AUL5</accession>
<feature type="transmembrane region" description="Helical" evidence="1">
    <location>
        <begin position="53"/>
        <end position="72"/>
    </location>
</feature>
<name>A0A239AUL5_9RHOB</name>
<evidence type="ECO:0000313" key="3">
    <source>
        <dbReference type="Proteomes" id="UP000198440"/>
    </source>
</evidence>
<sequence>MFPDLSAPSTSLYCERTSPEFWAEPLNAVSSLVVVLVAIVGFVLLWRRGQLSVSVTILMILAASIGVGSFLLHTYATVWAEIADVVPIWSFVVVYGLLALRRFAPDSFSLPYAALFSLSVMGSGIALASGDLVRATPLAITSGFSGSAQYFPAALMSASVFWFIWKARHPSLLRLGLGVGLFGLALLFRSLDMRLCEAIPTGTHFMWHVTNCLVFWYLIEAYASHRSPPAQHSRDHGVAVRGA</sequence>
<feature type="transmembrane region" description="Helical" evidence="1">
    <location>
        <begin position="78"/>
        <end position="98"/>
    </location>
</feature>
<evidence type="ECO:0000256" key="1">
    <source>
        <dbReference type="SAM" id="Phobius"/>
    </source>
</evidence>
<reference evidence="2 3" key="1">
    <citation type="submission" date="2017-06" db="EMBL/GenBank/DDBJ databases">
        <authorList>
            <person name="Kim H.J."/>
            <person name="Triplett B.A."/>
        </authorList>
    </citation>
    <scope>NUCLEOTIDE SEQUENCE [LARGE SCALE GENOMIC DNA]</scope>
    <source>
        <strain evidence="2 3">DSM 11445</strain>
    </source>
</reference>
<keyword evidence="1" id="KW-0812">Transmembrane</keyword>
<organism evidence="2 3">
    <name type="scientific">Antarctobacter heliothermus</name>
    <dbReference type="NCBI Taxonomy" id="74033"/>
    <lineage>
        <taxon>Bacteria</taxon>
        <taxon>Pseudomonadati</taxon>
        <taxon>Pseudomonadota</taxon>
        <taxon>Alphaproteobacteria</taxon>
        <taxon>Rhodobacterales</taxon>
        <taxon>Roseobacteraceae</taxon>
        <taxon>Antarctobacter</taxon>
    </lineage>
</organism>
<keyword evidence="1" id="KW-0472">Membrane</keyword>
<feature type="transmembrane region" description="Helical" evidence="1">
    <location>
        <begin position="148"/>
        <end position="165"/>
    </location>
</feature>
<dbReference type="RefSeq" id="WP_170940949.1">
    <property type="nucleotide sequence ID" value="NZ_FZON01000001.1"/>
</dbReference>
<protein>
    <submittedName>
        <fullName evidence="2">Ceramidase</fullName>
    </submittedName>
</protein>
<feature type="transmembrane region" description="Helical" evidence="1">
    <location>
        <begin position="172"/>
        <end position="190"/>
    </location>
</feature>